<feature type="transmembrane region" description="Helical" evidence="6">
    <location>
        <begin position="53"/>
        <end position="75"/>
    </location>
</feature>
<keyword evidence="5 6" id="KW-0472">Membrane</keyword>
<name>K9YXF8_DACS8</name>
<evidence type="ECO:0000256" key="2">
    <source>
        <dbReference type="ARBA" id="ARBA00009190"/>
    </source>
</evidence>
<reference evidence="7" key="1">
    <citation type="submission" date="2012-04" db="EMBL/GenBank/DDBJ databases">
        <title>Finished genome of Dactylococcopsis salina PCC 8305.</title>
        <authorList>
            <consortium name="US DOE Joint Genome Institute"/>
            <person name="Gugger M."/>
            <person name="Coursin T."/>
            <person name="Rippka R."/>
            <person name="Tandeau De Marsac N."/>
            <person name="Huntemann M."/>
            <person name="Wei C.-L."/>
            <person name="Han J."/>
            <person name="Detter J.C."/>
            <person name="Han C."/>
            <person name="Tapia R."/>
            <person name="Daligault H."/>
            <person name="Chen A."/>
            <person name="Krypides N."/>
            <person name="Mavromatis K."/>
            <person name="Markowitz V."/>
            <person name="Szeto E."/>
            <person name="Ivanova N."/>
            <person name="Ovchinnikova G."/>
            <person name="Pagani I."/>
            <person name="Pati A."/>
            <person name="Goodwin L."/>
            <person name="Peters L."/>
            <person name="Pitluck S."/>
            <person name="Woyke T."/>
            <person name="Kerfeld C."/>
        </authorList>
    </citation>
    <scope>NUCLEOTIDE SEQUENCE [LARGE SCALE GENOMIC DNA]</scope>
    <source>
        <strain evidence="7">PCC 8305</strain>
    </source>
</reference>
<dbReference type="Proteomes" id="UP000010482">
    <property type="component" value="Chromosome"/>
</dbReference>
<evidence type="ECO:0000256" key="3">
    <source>
        <dbReference type="ARBA" id="ARBA00022692"/>
    </source>
</evidence>
<dbReference type="PATRIC" id="fig|13035.3.peg.3502"/>
<evidence type="ECO:0000256" key="4">
    <source>
        <dbReference type="ARBA" id="ARBA00022989"/>
    </source>
</evidence>
<dbReference type="InterPro" id="IPR001727">
    <property type="entry name" value="GDT1-like"/>
</dbReference>
<feature type="transmembrane region" description="Helical" evidence="6">
    <location>
        <begin position="14"/>
        <end position="33"/>
    </location>
</feature>
<proteinExistence type="inferred from homology"/>
<comment type="subcellular location">
    <subcellularLocation>
        <location evidence="1 6">Membrane</location>
        <topology evidence="1 6">Multi-pass membrane protein</topology>
    </subcellularLocation>
</comment>
<evidence type="ECO:0000256" key="5">
    <source>
        <dbReference type="ARBA" id="ARBA00023136"/>
    </source>
</evidence>
<protein>
    <recommendedName>
        <fullName evidence="6">GDT1 family protein</fullName>
    </recommendedName>
</protein>
<evidence type="ECO:0000313" key="7">
    <source>
        <dbReference type="EMBL" id="AFZ51616.1"/>
    </source>
</evidence>
<dbReference type="GO" id="GO:0016020">
    <property type="term" value="C:membrane"/>
    <property type="evidence" value="ECO:0007669"/>
    <property type="project" value="UniProtKB-SubCell"/>
</dbReference>
<gene>
    <name evidence="7" type="ORF">Dacsa_3086</name>
</gene>
<dbReference type="KEGG" id="dsl:Dacsa_3086"/>
<dbReference type="PANTHER" id="PTHR12608:SF1">
    <property type="entry name" value="TRANSMEMBRANE PROTEIN 165"/>
    <property type="match status" value="1"/>
</dbReference>
<dbReference type="Pfam" id="PF01169">
    <property type="entry name" value="GDT1"/>
    <property type="match status" value="1"/>
</dbReference>
<dbReference type="PANTHER" id="PTHR12608">
    <property type="entry name" value="TRANSMEMBRANE PROTEIN HTP-1 RELATED"/>
    <property type="match status" value="1"/>
</dbReference>
<evidence type="ECO:0000313" key="8">
    <source>
        <dbReference type="Proteomes" id="UP000010482"/>
    </source>
</evidence>
<dbReference type="AlphaFoldDB" id="K9YXF8"/>
<feature type="transmembrane region" description="Helical" evidence="6">
    <location>
        <begin position="87"/>
        <end position="107"/>
    </location>
</feature>
<keyword evidence="3 6" id="KW-0812">Transmembrane</keyword>
<accession>K9YXF8</accession>
<organism evidence="7 8">
    <name type="scientific">Dactylococcopsis salina (strain PCC 8305)</name>
    <name type="common">Myxobactron salinum</name>
    <dbReference type="NCBI Taxonomy" id="13035"/>
    <lineage>
        <taxon>Bacteria</taxon>
        <taxon>Bacillati</taxon>
        <taxon>Cyanobacteriota</taxon>
        <taxon>Cyanophyceae</taxon>
        <taxon>Nodosilineales</taxon>
        <taxon>Cymatolegaceae</taxon>
        <taxon>Dactylococcopsis</taxon>
    </lineage>
</organism>
<dbReference type="GO" id="GO:0046873">
    <property type="term" value="F:metal ion transmembrane transporter activity"/>
    <property type="evidence" value="ECO:0007669"/>
    <property type="project" value="InterPro"/>
</dbReference>
<comment type="caution">
    <text evidence="6">Lacks conserved residue(s) required for the propagation of feature annotation.</text>
</comment>
<dbReference type="RefSeq" id="WP_015230595.1">
    <property type="nucleotide sequence ID" value="NC_019780.1"/>
</dbReference>
<keyword evidence="8" id="KW-1185">Reference proteome</keyword>
<keyword evidence="4 6" id="KW-1133">Transmembrane helix</keyword>
<dbReference type="STRING" id="13035.Dacsa_3086"/>
<evidence type="ECO:0000256" key="1">
    <source>
        <dbReference type="ARBA" id="ARBA00004141"/>
    </source>
</evidence>
<dbReference type="HOGENOM" id="CLU_140894_3_2_3"/>
<evidence type="ECO:0000256" key="6">
    <source>
        <dbReference type="RuleBase" id="RU365102"/>
    </source>
</evidence>
<dbReference type="eggNOG" id="COG2119">
    <property type="taxonomic scope" value="Bacteria"/>
</dbReference>
<sequence length="110" mass="11819">MTKQCDRASTQNRLFQKGFSAVFVSTFITIFLAEIGDKTQLATLLISAESQSPFVVFLGAALALIATSLIGVLLGQWLAKRLSPQRLEIIVATLLLVIAILLLGDVVEGT</sequence>
<comment type="similarity">
    <text evidence="2 6">Belongs to the GDT1 family.</text>
</comment>
<dbReference type="OrthoDB" id="9801356at2"/>
<dbReference type="EMBL" id="CP003944">
    <property type="protein sequence ID" value="AFZ51616.1"/>
    <property type="molecule type" value="Genomic_DNA"/>
</dbReference>